<accession>A0A8S5R6K7</accession>
<dbReference type="EMBL" id="BK015821">
    <property type="protein sequence ID" value="DAE26629.1"/>
    <property type="molecule type" value="Genomic_DNA"/>
</dbReference>
<reference evidence="1" key="1">
    <citation type="journal article" date="2021" name="Proc. Natl. Acad. Sci. U.S.A.">
        <title>A Catalog of Tens of Thousands of Viruses from Human Metagenomes Reveals Hidden Associations with Chronic Diseases.</title>
        <authorList>
            <person name="Tisza M.J."/>
            <person name="Buck C.B."/>
        </authorList>
    </citation>
    <scope>NUCLEOTIDE SEQUENCE</scope>
    <source>
        <strain evidence="1">CtaCq7</strain>
    </source>
</reference>
<evidence type="ECO:0000313" key="1">
    <source>
        <dbReference type="EMBL" id="DAE26629.1"/>
    </source>
</evidence>
<protein>
    <submittedName>
        <fullName evidence="1">Uncharacterized protein</fullName>
    </submittedName>
</protein>
<name>A0A8S5R6K7_9CAUD</name>
<proteinExistence type="predicted"/>
<sequence length="65" mass="7717">MKRVNKLSWYPIDKKGHTAIRVFLNTKAMEQIGCDKIVNNEVMVDYDFKNKRVIITPLNYKDEEN</sequence>
<organism evidence="1">
    <name type="scientific">Ackermannviridae sp. ctaCq7</name>
    <dbReference type="NCBI Taxonomy" id="2827294"/>
    <lineage>
        <taxon>Viruses</taxon>
        <taxon>Duplodnaviria</taxon>
        <taxon>Heunggongvirae</taxon>
        <taxon>Uroviricota</taxon>
        <taxon>Caudoviricetes</taxon>
        <taxon>Pantevenvirales</taxon>
        <taxon>Ackermannviridae</taxon>
    </lineage>
</organism>